<dbReference type="InterPro" id="IPR022742">
    <property type="entry name" value="Hydrolase_4"/>
</dbReference>
<dbReference type="eggNOG" id="COG2267">
    <property type="taxonomic scope" value="Bacteria"/>
</dbReference>
<gene>
    <name evidence="2" type="ORF">Rrhod_0395</name>
</gene>
<dbReference type="SUPFAM" id="SSF53474">
    <property type="entry name" value="alpha/beta-Hydrolases"/>
    <property type="match status" value="1"/>
</dbReference>
<name>R7WVL1_9NOCA</name>
<dbReference type="Proteomes" id="UP000013525">
    <property type="component" value="Unassembled WGS sequence"/>
</dbReference>
<feature type="domain" description="Serine aminopeptidase S33" evidence="1">
    <location>
        <begin position="61"/>
        <end position="217"/>
    </location>
</feature>
<reference evidence="2 3" key="1">
    <citation type="journal article" date="2013" name="Genome Announc.">
        <title>Draft Genome Sequence of Rhodococcus rhodnii Strain LMG5362, a Symbiont of Rhodnius prolixus (Hemiptera, Reduviidae, Triatominae), the Principle Vector of Trypanosoma cruzi.</title>
        <authorList>
            <person name="Pachebat J.A."/>
            <person name="van Keulen G."/>
            <person name="Whitten M.M."/>
            <person name="Girdwood S."/>
            <person name="Del Sol R."/>
            <person name="Dyson P.J."/>
            <person name="Facey P.D."/>
        </authorList>
    </citation>
    <scope>NUCLEOTIDE SEQUENCE [LARGE SCALE GENOMIC DNA]</scope>
    <source>
        <strain evidence="2 3">LMG 5362</strain>
    </source>
</reference>
<dbReference type="Pfam" id="PF12146">
    <property type="entry name" value="Hydrolase_4"/>
    <property type="match status" value="1"/>
</dbReference>
<keyword evidence="3" id="KW-1185">Reference proteome</keyword>
<evidence type="ECO:0000313" key="2">
    <source>
        <dbReference type="EMBL" id="EOM78204.1"/>
    </source>
</evidence>
<dbReference type="InterPro" id="IPR029058">
    <property type="entry name" value="AB_hydrolase_fold"/>
</dbReference>
<dbReference type="Gene3D" id="3.40.50.1820">
    <property type="entry name" value="alpha/beta hydrolase"/>
    <property type="match status" value="1"/>
</dbReference>
<evidence type="ECO:0000259" key="1">
    <source>
        <dbReference type="Pfam" id="PF12146"/>
    </source>
</evidence>
<dbReference type="AlphaFoldDB" id="R7WVL1"/>
<protein>
    <recommendedName>
        <fullName evidence="1">Serine aminopeptidase S33 domain-containing protein</fullName>
    </recommendedName>
</protein>
<dbReference type="PATRIC" id="fig|1273125.3.peg.387"/>
<proteinExistence type="predicted"/>
<sequence>MRGAVGGQGRIGGMVTALALPGTGSDALFAYRAFAPAMRSRGAAVVCANPGRGGVVAAYRTAIRDAVRRGPVLLCGISLGAVVALDWAREHPENVRGVLAALPPWTGDPDGTPAAASARHTAAALRTEGLGAVSAAMAASSPAWLAATLTRSWRSQWPALPDLLDEAATTRAPGADELAALTVPVAVAAATDDPVHPYAVARRWLAALPTAAAEYVTLDDVGADPSVLGYAAAAALDRITPRRR</sequence>
<dbReference type="EMBL" id="APMY01000010">
    <property type="protein sequence ID" value="EOM78204.1"/>
    <property type="molecule type" value="Genomic_DNA"/>
</dbReference>
<evidence type="ECO:0000313" key="3">
    <source>
        <dbReference type="Proteomes" id="UP000013525"/>
    </source>
</evidence>
<comment type="caution">
    <text evidence="2">The sequence shown here is derived from an EMBL/GenBank/DDBJ whole genome shotgun (WGS) entry which is preliminary data.</text>
</comment>
<accession>R7WVL1</accession>
<organism evidence="2 3">
    <name type="scientific">Rhodococcus rhodnii LMG 5362</name>
    <dbReference type="NCBI Taxonomy" id="1273125"/>
    <lineage>
        <taxon>Bacteria</taxon>
        <taxon>Bacillati</taxon>
        <taxon>Actinomycetota</taxon>
        <taxon>Actinomycetes</taxon>
        <taxon>Mycobacteriales</taxon>
        <taxon>Nocardiaceae</taxon>
        <taxon>Rhodococcus</taxon>
    </lineage>
</organism>